<comment type="subcellular location">
    <subcellularLocation>
        <location evidence="1">Membrane</location>
        <topology evidence="1">Multi-pass membrane protein</topology>
    </subcellularLocation>
</comment>
<dbReference type="InterPro" id="IPR027417">
    <property type="entry name" value="P-loop_NTPase"/>
</dbReference>
<protein>
    <recommendedName>
        <fullName evidence="7">ABC-2 type transporter transmembrane domain-containing protein</fullName>
    </recommendedName>
</protein>
<dbReference type="InterPro" id="IPR050352">
    <property type="entry name" value="ABCG_transporters"/>
</dbReference>
<keyword evidence="3 6" id="KW-0812">Transmembrane</keyword>
<evidence type="ECO:0000256" key="2">
    <source>
        <dbReference type="ARBA" id="ARBA00022448"/>
    </source>
</evidence>
<evidence type="ECO:0000259" key="7">
    <source>
        <dbReference type="Pfam" id="PF01061"/>
    </source>
</evidence>
<dbReference type="InParanoid" id="V4V6L5"/>
<dbReference type="AlphaFoldDB" id="V4V6L5"/>
<evidence type="ECO:0000313" key="9">
    <source>
        <dbReference type="Proteomes" id="UP000030687"/>
    </source>
</evidence>
<evidence type="ECO:0000256" key="5">
    <source>
        <dbReference type="ARBA" id="ARBA00023136"/>
    </source>
</evidence>
<dbReference type="PANTHER" id="PTHR48041">
    <property type="entry name" value="ABC TRANSPORTER G FAMILY MEMBER 28"/>
    <property type="match status" value="1"/>
</dbReference>
<gene>
    <name evidence="8" type="ORF">CICLE_v10004027mg</name>
</gene>
<sequence>MKSKSTGSEKSKGETRSIGAEFLVDVDEFINNVAGSFDENGSTNPSRFEDGKYKVAARGGKCTKAENHIIGPSGGGKTTLLNLFEGSNLTVLIKYCIDLERVCLGNEILLNPLLLFSDEPTSGLDSITALRIDGKTMMTTTHQPSGRLFIEFDKHTVAMNPAEFPIDLANGNVNDKSFPTRFKVKFSPGSFFPLFTAIFTFPRERAMLGKDLRACTYFLAILPIIVLVIVYLMVGLRPSYIAFSQNMLTGFLCILAAQGLGLIIGTAFMDVKKAKTLASVVLMIFMLSVGFFIRHQLEHNNVPFFMSWLRYISFNNYRSYQCRRSGSEPPFIRELRLARSGLEVGAMMAMIIGDWLVAYLSLRRMKIITVT</sequence>
<name>V4V6L5_CITCL</name>
<evidence type="ECO:0000256" key="6">
    <source>
        <dbReference type="SAM" id="Phobius"/>
    </source>
</evidence>
<dbReference type="Gramene" id="ESR47664">
    <property type="protein sequence ID" value="ESR47664"/>
    <property type="gene ID" value="CICLE_v10004027mg"/>
</dbReference>
<dbReference type="SUPFAM" id="SSF52540">
    <property type="entry name" value="P-loop containing nucleoside triphosphate hydrolases"/>
    <property type="match status" value="1"/>
</dbReference>
<accession>V4V6L5</accession>
<reference evidence="8 9" key="1">
    <citation type="submission" date="2013-10" db="EMBL/GenBank/DDBJ databases">
        <authorList>
            <consortium name="International Citrus Genome Consortium"/>
            <person name="Jenkins J."/>
            <person name="Schmutz J."/>
            <person name="Prochnik S."/>
            <person name="Rokhsar D."/>
            <person name="Gmitter F."/>
            <person name="Ollitrault P."/>
            <person name="Machado M."/>
            <person name="Talon M."/>
            <person name="Wincker P."/>
            <person name="Jaillon O."/>
            <person name="Morgante M."/>
        </authorList>
    </citation>
    <scope>NUCLEOTIDE SEQUENCE</scope>
    <source>
        <strain evidence="9">cv. Clemenules</strain>
    </source>
</reference>
<feature type="transmembrane region" description="Helical" evidence="6">
    <location>
        <begin position="248"/>
        <end position="269"/>
    </location>
</feature>
<feature type="transmembrane region" description="Helical" evidence="6">
    <location>
        <begin position="344"/>
        <end position="362"/>
    </location>
</feature>
<dbReference type="GO" id="GO:0016020">
    <property type="term" value="C:membrane"/>
    <property type="evidence" value="ECO:0007669"/>
    <property type="project" value="UniProtKB-SubCell"/>
</dbReference>
<dbReference type="eggNOG" id="KOG0061">
    <property type="taxonomic scope" value="Eukaryota"/>
</dbReference>
<feature type="transmembrane region" description="Helical" evidence="6">
    <location>
        <begin position="214"/>
        <end position="236"/>
    </location>
</feature>
<dbReference type="EMBL" id="KI536799">
    <property type="protein sequence ID" value="ESR47664.1"/>
    <property type="molecule type" value="Genomic_DNA"/>
</dbReference>
<keyword evidence="9" id="KW-1185">Reference proteome</keyword>
<proteinExistence type="predicted"/>
<dbReference type="PANTHER" id="PTHR48041:SF66">
    <property type="entry name" value="ABC TRANSPORTER G FAMILY MEMBER 22-LIKE ISOFORM X1"/>
    <property type="match status" value="1"/>
</dbReference>
<dbReference type="InterPro" id="IPR013525">
    <property type="entry name" value="ABC2_TM"/>
</dbReference>
<dbReference type="Proteomes" id="UP000030687">
    <property type="component" value="Unassembled WGS sequence"/>
</dbReference>
<evidence type="ECO:0000313" key="8">
    <source>
        <dbReference type="EMBL" id="ESR47664.1"/>
    </source>
</evidence>
<keyword evidence="4 6" id="KW-1133">Transmembrane helix</keyword>
<feature type="transmembrane region" description="Helical" evidence="6">
    <location>
        <begin position="276"/>
        <end position="297"/>
    </location>
</feature>
<dbReference type="KEGG" id="cic:CICLE_v10004027mg"/>
<feature type="domain" description="ABC-2 type transporter transmembrane" evidence="7">
    <location>
        <begin position="219"/>
        <end position="317"/>
    </location>
</feature>
<dbReference type="Gene3D" id="3.40.50.300">
    <property type="entry name" value="P-loop containing nucleotide triphosphate hydrolases"/>
    <property type="match status" value="1"/>
</dbReference>
<evidence type="ECO:0000256" key="4">
    <source>
        <dbReference type="ARBA" id="ARBA00022989"/>
    </source>
</evidence>
<evidence type="ECO:0000256" key="1">
    <source>
        <dbReference type="ARBA" id="ARBA00004141"/>
    </source>
</evidence>
<keyword evidence="2" id="KW-0813">Transport</keyword>
<evidence type="ECO:0000256" key="3">
    <source>
        <dbReference type="ARBA" id="ARBA00022692"/>
    </source>
</evidence>
<keyword evidence="5 6" id="KW-0472">Membrane</keyword>
<dbReference type="Pfam" id="PF01061">
    <property type="entry name" value="ABC2_membrane"/>
    <property type="match status" value="1"/>
</dbReference>
<organism evidence="8 9">
    <name type="scientific">Citrus clementina</name>
    <name type="common">Clementine</name>
    <name type="synonym">Citrus deliciosa x Citrus sinensis</name>
    <dbReference type="NCBI Taxonomy" id="85681"/>
    <lineage>
        <taxon>Eukaryota</taxon>
        <taxon>Viridiplantae</taxon>
        <taxon>Streptophyta</taxon>
        <taxon>Embryophyta</taxon>
        <taxon>Tracheophyta</taxon>
        <taxon>Spermatophyta</taxon>
        <taxon>Magnoliopsida</taxon>
        <taxon>eudicotyledons</taxon>
        <taxon>Gunneridae</taxon>
        <taxon>Pentapetalae</taxon>
        <taxon>rosids</taxon>
        <taxon>malvids</taxon>
        <taxon>Sapindales</taxon>
        <taxon>Rutaceae</taxon>
        <taxon>Aurantioideae</taxon>
        <taxon>Citrus</taxon>
    </lineage>
</organism>
<dbReference type="GO" id="GO:0140359">
    <property type="term" value="F:ABC-type transporter activity"/>
    <property type="evidence" value="ECO:0007669"/>
    <property type="project" value="InterPro"/>
</dbReference>